<name>A0ABD2CFM7_VESMC</name>
<feature type="domain" description="Mediator complex subunit 16 C-terminal" evidence="9">
    <location>
        <begin position="446"/>
        <end position="512"/>
    </location>
</feature>
<keyword evidence="3" id="KW-0805">Transcription regulation</keyword>
<comment type="caution">
    <text evidence="10">The sequence shown here is derived from an EMBL/GenBank/DDBJ whole genome shotgun (WGS) entry which is preliminary data.</text>
</comment>
<keyword evidence="5" id="KW-0804">Transcription</keyword>
<reference evidence="10 11" key="1">
    <citation type="journal article" date="2024" name="Ann. Entomol. Soc. Am.">
        <title>Genomic analyses of the southern and eastern yellowjacket wasps (Hymenoptera: Vespidae) reveal evolutionary signatures of social life.</title>
        <authorList>
            <person name="Catto M.A."/>
            <person name="Caine P.B."/>
            <person name="Orr S.E."/>
            <person name="Hunt B.G."/>
            <person name="Goodisman M.A.D."/>
        </authorList>
    </citation>
    <scope>NUCLEOTIDE SEQUENCE [LARGE SCALE GENOMIC DNA]</scope>
    <source>
        <strain evidence="10">232</strain>
        <tissue evidence="10">Head and thorax</tissue>
    </source>
</reference>
<protein>
    <submittedName>
        <fullName evidence="10">ATP-dependent helicase</fullName>
    </submittedName>
</protein>
<sequence length="518" mass="59631">MTNKLAFKHKNSLALNEKKIISQENGSKSSHLCFKPFGVSTFLIITCCTFVGFWFIICPLTWALCYSSFIARGWPTFWPIIFWIVALIIWIFIMIFLISIWKYIKGKQNVNIKKRSYGSDSTNYSSDSLGENIQSVVAKDKNNDKTIMDFDLSSKDYDKKSINNSKAIGDAIQKDSKRKNDLPPLSIHRKLSKSIENVNVVTTEKLQEKDDDKELQIEDIQETNVNRNSIKDYLKLVTVTPSEEDKNIISPKTPMSPRDLFFIDMIREAEKAEKNKENRQEDFSKRHSRFFPENTIASMIDSIDSRKNNSADKNSKKDDFDKDNKDDEKVERELNYFIADVESPKNEKTEVFIEINKTLEPDCKKESVDICIVKMNENNPIPITETTSPEEDDDCCLLPNQIMIPQLHQGSSITALTSPVLFYQSLPLQLEYGIEPEQLLFTPELNPVEGCMHSGQVVDTIRHLYLGKQPLLVKQCTRCGGKVQVQNMTRTAAIRAWDQRWTRVCRCGGFWRIHKTCL</sequence>
<evidence type="ECO:0000256" key="2">
    <source>
        <dbReference type="ARBA" id="ARBA00006543"/>
    </source>
</evidence>
<feature type="transmembrane region" description="Helical" evidence="8">
    <location>
        <begin position="37"/>
        <end position="57"/>
    </location>
</feature>
<keyword evidence="8" id="KW-0812">Transmembrane</keyword>
<evidence type="ECO:0000256" key="4">
    <source>
        <dbReference type="ARBA" id="ARBA00023159"/>
    </source>
</evidence>
<comment type="subcellular location">
    <subcellularLocation>
        <location evidence="1">Nucleus</location>
    </subcellularLocation>
</comment>
<keyword evidence="8" id="KW-1133">Transmembrane helix</keyword>
<dbReference type="PANTHER" id="PTHR13224">
    <property type="entry name" value="THYROID HORMONE RECEPTOR-ASSOCIATED PROTEIN-RELATED"/>
    <property type="match status" value="1"/>
</dbReference>
<dbReference type="GO" id="GO:0004386">
    <property type="term" value="F:helicase activity"/>
    <property type="evidence" value="ECO:0007669"/>
    <property type="project" value="UniProtKB-KW"/>
</dbReference>
<keyword evidence="10" id="KW-0378">Hydrolase</keyword>
<comment type="similarity">
    <text evidence="2">Belongs to the Mediator complex subunit 16 family.</text>
</comment>
<evidence type="ECO:0000256" key="7">
    <source>
        <dbReference type="SAM" id="MobiDB-lite"/>
    </source>
</evidence>
<evidence type="ECO:0000256" key="3">
    <source>
        <dbReference type="ARBA" id="ARBA00023015"/>
    </source>
</evidence>
<keyword evidence="10" id="KW-0547">Nucleotide-binding</keyword>
<evidence type="ECO:0000256" key="8">
    <source>
        <dbReference type="SAM" id="Phobius"/>
    </source>
</evidence>
<dbReference type="InterPro" id="IPR048339">
    <property type="entry name" value="Mediator_Med16_C"/>
</dbReference>
<evidence type="ECO:0000256" key="5">
    <source>
        <dbReference type="ARBA" id="ARBA00023163"/>
    </source>
</evidence>
<evidence type="ECO:0000256" key="1">
    <source>
        <dbReference type="ARBA" id="ARBA00004123"/>
    </source>
</evidence>
<feature type="compositionally biased region" description="Basic and acidic residues" evidence="7">
    <location>
        <begin position="303"/>
        <end position="326"/>
    </location>
</feature>
<keyword evidence="10" id="KW-0067">ATP-binding</keyword>
<keyword evidence="11" id="KW-1185">Reference proteome</keyword>
<evidence type="ECO:0000256" key="6">
    <source>
        <dbReference type="ARBA" id="ARBA00023242"/>
    </source>
</evidence>
<keyword evidence="6" id="KW-0539">Nucleus</keyword>
<accession>A0ABD2CFM7</accession>
<evidence type="ECO:0000313" key="10">
    <source>
        <dbReference type="EMBL" id="KAL2743877.1"/>
    </source>
</evidence>
<dbReference type="EMBL" id="JAYRBN010000053">
    <property type="protein sequence ID" value="KAL2743877.1"/>
    <property type="molecule type" value="Genomic_DNA"/>
</dbReference>
<keyword evidence="4" id="KW-0010">Activator</keyword>
<organism evidence="10 11">
    <name type="scientific">Vespula maculifrons</name>
    <name type="common">Eastern yellow jacket</name>
    <name type="synonym">Wasp</name>
    <dbReference type="NCBI Taxonomy" id="7453"/>
    <lineage>
        <taxon>Eukaryota</taxon>
        <taxon>Metazoa</taxon>
        <taxon>Ecdysozoa</taxon>
        <taxon>Arthropoda</taxon>
        <taxon>Hexapoda</taxon>
        <taxon>Insecta</taxon>
        <taxon>Pterygota</taxon>
        <taxon>Neoptera</taxon>
        <taxon>Endopterygota</taxon>
        <taxon>Hymenoptera</taxon>
        <taxon>Apocrita</taxon>
        <taxon>Aculeata</taxon>
        <taxon>Vespoidea</taxon>
        <taxon>Vespidae</taxon>
        <taxon>Vespinae</taxon>
        <taxon>Vespula</taxon>
    </lineage>
</organism>
<dbReference type="InterPro" id="IPR048338">
    <property type="entry name" value="Mediator_Med16"/>
</dbReference>
<feature type="region of interest" description="Disordered" evidence="7">
    <location>
        <begin position="301"/>
        <end position="326"/>
    </location>
</feature>
<dbReference type="Pfam" id="PF20719">
    <property type="entry name" value="Med16_C"/>
    <property type="match status" value="1"/>
</dbReference>
<keyword evidence="10" id="KW-0347">Helicase</keyword>
<dbReference type="GO" id="GO:0005634">
    <property type="term" value="C:nucleus"/>
    <property type="evidence" value="ECO:0007669"/>
    <property type="project" value="UniProtKB-SubCell"/>
</dbReference>
<dbReference type="PANTHER" id="PTHR13224:SF6">
    <property type="entry name" value="MEDIATOR OF RNA POLYMERASE II TRANSCRIPTION SUBUNIT 16"/>
    <property type="match status" value="1"/>
</dbReference>
<evidence type="ECO:0000259" key="9">
    <source>
        <dbReference type="Pfam" id="PF20719"/>
    </source>
</evidence>
<dbReference type="Proteomes" id="UP001607303">
    <property type="component" value="Unassembled WGS sequence"/>
</dbReference>
<dbReference type="AlphaFoldDB" id="A0ABD2CFM7"/>
<feature type="transmembrane region" description="Helical" evidence="8">
    <location>
        <begin position="77"/>
        <end position="104"/>
    </location>
</feature>
<proteinExistence type="inferred from homology"/>
<evidence type="ECO:0000313" key="11">
    <source>
        <dbReference type="Proteomes" id="UP001607303"/>
    </source>
</evidence>
<keyword evidence="8" id="KW-0472">Membrane</keyword>
<gene>
    <name evidence="10" type="ORF">V1477_007753</name>
</gene>